<evidence type="ECO:0000256" key="6">
    <source>
        <dbReference type="ARBA" id="ARBA00022989"/>
    </source>
</evidence>
<dbReference type="InterPro" id="IPR026096">
    <property type="entry name" value="R-trans_p"/>
</dbReference>
<feature type="region of interest" description="Disordered" evidence="8">
    <location>
        <begin position="429"/>
        <end position="468"/>
    </location>
</feature>
<dbReference type="AlphaFoldDB" id="A0A1U7TMK3"/>
<organism evidence="11 12">
    <name type="scientific">Carlito syrichta</name>
    <name type="common">Philippine tarsier</name>
    <name type="synonym">Tarsius syrichta</name>
    <dbReference type="NCBI Taxonomy" id="1868482"/>
    <lineage>
        <taxon>Eukaryota</taxon>
        <taxon>Metazoa</taxon>
        <taxon>Chordata</taxon>
        <taxon>Craniata</taxon>
        <taxon>Vertebrata</taxon>
        <taxon>Euteleostomi</taxon>
        <taxon>Mammalia</taxon>
        <taxon>Eutheria</taxon>
        <taxon>Euarchontoglires</taxon>
        <taxon>Primates</taxon>
        <taxon>Haplorrhini</taxon>
        <taxon>Tarsiiformes</taxon>
        <taxon>Tarsiidae</taxon>
        <taxon>Carlito</taxon>
    </lineage>
</organism>
<evidence type="ECO:0000259" key="10">
    <source>
        <dbReference type="SMART" id="SM01328"/>
    </source>
</evidence>
<feature type="domain" description="3CxxC-type" evidence="10">
    <location>
        <begin position="48"/>
        <end position="150"/>
    </location>
</feature>
<feature type="region of interest" description="Disordered" evidence="8">
    <location>
        <begin position="551"/>
        <end position="575"/>
    </location>
</feature>
<dbReference type="PANTHER" id="PTHR14402">
    <property type="entry name" value="RECEPTOR TRANSPORTING PROTEIN"/>
    <property type="match status" value="1"/>
</dbReference>
<comment type="subcellular location">
    <subcellularLocation>
        <location evidence="1">Membrane</location>
        <topology evidence="1">Single-pass membrane protein</topology>
    </subcellularLocation>
</comment>
<dbReference type="Proteomes" id="UP000189704">
    <property type="component" value="Unplaced"/>
</dbReference>
<gene>
    <name evidence="12" type="primary">RTP5</name>
</gene>
<dbReference type="GO" id="GO:0031849">
    <property type="term" value="F:olfactory receptor binding"/>
    <property type="evidence" value="ECO:0007669"/>
    <property type="project" value="TreeGrafter"/>
</dbReference>
<evidence type="ECO:0000313" key="12">
    <source>
        <dbReference type="RefSeq" id="XP_008061269.1"/>
    </source>
</evidence>
<evidence type="ECO:0000256" key="1">
    <source>
        <dbReference type="ARBA" id="ARBA00004167"/>
    </source>
</evidence>
<evidence type="ECO:0000256" key="4">
    <source>
        <dbReference type="ARBA" id="ARBA00022771"/>
    </source>
</evidence>
<keyword evidence="2 9" id="KW-0812">Transmembrane</keyword>
<keyword evidence="5" id="KW-0862">Zinc</keyword>
<dbReference type="GO" id="GO:0008270">
    <property type="term" value="F:zinc ion binding"/>
    <property type="evidence" value="ECO:0007669"/>
    <property type="project" value="UniProtKB-KW"/>
</dbReference>
<feature type="compositionally biased region" description="Basic residues" evidence="8">
    <location>
        <begin position="551"/>
        <end position="560"/>
    </location>
</feature>
<evidence type="ECO:0000256" key="9">
    <source>
        <dbReference type="SAM" id="Phobius"/>
    </source>
</evidence>
<dbReference type="SMART" id="SM01328">
    <property type="entry name" value="zf-3CxxC"/>
    <property type="match status" value="1"/>
</dbReference>
<sequence length="611" mass="64683">MDRAAAAVWASTFAQLMAARKPRDVWVLLPQDSLAMGHQEGGLQYRLEGLSRLQCSTCPWVWASAHVLVLFHLWWDRDRRRGLVTMRAWIQHCAQCFPPGGDCQMSPVAVRDCLRELVLYILRQCYGDNPSPLWRLRNGSRDRCQACYLGLCFFQRAPDPPLGYMIGSSSAEIGTCPGDSQSPTPYGGPEAQVAGGHGLSSGASLLAASPAVEIPVSEGRVFLVTMVTIRFSPVNMSQEWALRVGSHTTPAGGSLLTGNRRVQVIGKGSLHLSENSVTGPRGRIILVNIGVPCFHGQGPLSSTEAFEFQGLLFRGWGQGPLSFSDGLGITGTRLPPVSYSVGITASGEGILTLPLFLANLLRGQDSLASITEGREGGGGGQGSDPAGINDLSAANADGPTASQKGSVTFPFILVNDKCACADITEGRGKDGGSEGLVTAGNDPLPEPDAGGLVSEDKGSVAPSSLPGDLKDAFKDVTEGNGKEGVGQGLVTVPQAAPLGADVEGSVSITGGSITIPVSVFDVIRRTGPRDVAPGSRGNSSATYGYSRRWLRSRPGRSSSRCRREHDARPGRARRRPPADISEDFLVCICVMCLFWVLCLGGMNPGLLPRMM</sequence>
<dbReference type="PANTHER" id="PTHR14402:SF2">
    <property type="entry name" value="RECEPTOR-TRANSPORTING PROTEIN 5"/>
    <property type="match status" value="1"/>
</dbReference>
<dbReference type="GO" id="GO:0006612">
    <property type="term" value="P:protein targeting to membrane"/>
    <property type="evidence" value="ECO:0007669"/>
    <property type="project" value="TreeGrafter"/>
</dbReference>
<feature type="transmembrane region" description="Helical" evidence="9">
    <location>
        <begin position="583"/>
        <end position="602"/>
    </location>
</feature>
<name>A0A1U7TMK3_CARSF</name>
<feature type="region of interest" description="Disordered" evidence="8">
    <location>
        <begin position="371"/>
        <end position="400"/>
    </location>
</feature>
<dbReference type="GO" id="GO:0001580">
    <property type="term" value="P:detection of chemical stimulus involved in sensory perception of bitter taste"/>
    <property type="evidence" value="ECO:0007669"/>
    <property type="project" value="TreeGrafter"/>
</dbReference>
<evidence type="ECO:0000256" key="7">
    <source>
        <dbReference type="ARBA" id="ARBA00023136"/>
    </source>
</evidence>
<dbReference type="OrthoDB" id="9834809at2759"/>
<protein>
    <submittedName>
        <fullName evidence="12">Receptor-transporting protein 5</fullName>
    </submittedName>
</protein>
<dbReference type="Pfam" id="PF13695">
    <property type="entry name" value="Zn_ribbon_3CxxC"/>
    <property type="match status" value="1"/>
</dbReference>
<dbReference type="CTD" id="285093"/>
<dbReference type="KEGG" id="csyr:103265409"/>
<keyword evidence="12" id="KW-0675">Receptor</keyword>
<keyword evidence="11" id="KW-1185">Reference proteome</keyword>
<keyword evidence="4" id="KW-0863">Zinc-finger</keyword>
<dbReference type="InterPro" id="IPR027377">
    <property type="entry name" value="ZAR1/RTP1-5-like_Znf-3CxxC"/>
</dbReference>
<keyword evidence="7 9" id="KW-0472">Membrane</keyword>
<evidence type="ECO:0000313" key="11">
    <source>
        <dbReference type="Proteomes" id="UP000189704"/>
    </source>
</evidence>
<keyword evidence="3" id="KW-0479">Metal-binding</keyword>
<evidence type="ECO:0000256" key="3">
    <source>
        <dbReference type="ARBA" id="ARBA00022723"/>
    </source>
</evidence>
<accession>A0A1U7TMK3</accession>
<evidence type="ECO:0000256" key="2">
    <source>
        <dbReference type="ARBA" id="ARBA00022692"/>
    </source>
</evidence>
<dbReference type="GO" id="GO:0016020">
    <property type="term" value="C:membrane"/>
    <property type="evidence" value="ECO:0007669"/>
    <property type="project" value="UniProtKB-SubCell"/>
</dbReference>
<evidence type="ECO:0000256" key="8">
    <source>
        <dbReference type="SAM" id="MobiDB-lite"/>
    </source>
</evidence>
<dbReference type="GO" id="GO:0051205">
    <property type="term" value="P:protein insertion into membrane"/>
    <property type="evidence" value="ECO:0007669"/>
    <property type="project" value="TreeGrafter"/>
</dbReference>
<proteinExistence type="predicted"/>
<keyword evidence="6 9" id="KW-1133">Transmembrane helix</keyword>
<dbReference type="GeneID" id="103265409"/>
<evidence type="ECO:0000256" key="5">
    <source>
        <dbReference type="ARBA" id="ARBA00022833"/>
    </source>
</evidence>
<dbReference type="RefSeq" id="XP_008061269.1">
    <property type="nucleotide sequence ID" value="XM_008063078.1"/>
</dbReference>
<reference evidence="12" key="1">
    <citation type="submission" date="2025-08" db="UniProtKB">
        <authorList>
            <consortium name="RefSeq"/>
        </authorList>
    </citation>
    <scope>IDENTIFICATION</scope>
</reference>